<dbReference type="GO" id="GO:0031177">
    <property type="term" value="F:phosphopantetheine binding"/>
    <property type="evidence" value="ECO:0007669"/>
    <property type="project" value="InterPro"/>
</dbReference>
<accession>A0AAP3G6V9</accession>
<organism evidence="16 17">
    <name type="scientific">Brevibacillus laterosporus</name>
    <name type="common">Bacillus laterosporus</name>
    <dbReference type="NCBI Taxonomy" id="1465"/>
    <lineage>
        <taxon>Bacteria</taxon>
        <taxon>Bacillati</taxon>
        <taxon>Bacillota</taxon>
        <taxon>Bacilli</taxon>
        <taxon>Bacillales</taxon>
        <taxon>Paenibacillaceae</taxon>
        <taxon>Brevibacillus</taxon>
    </lineage>
</organism>
<evidence type="ECO:0000256" key="8">
    <source>
        <dbReference type="ARBA" id="ARBA00022737"/>
    </source>
</evidence>
<proteinExistence type="predicted"/>
<dbReference type="InterPro" id="IPR036736">
    <property type="entry name" value="ACP-like_sf"/>
</dbReference>
<comment type="pathway">
    <text evidence="3">Antibiotic biosynthesis; bacillaene biosynthesis.</text>
</comment>
<reference evidence="16" key="1">
    <citation type="submission" date="2022-09" db="EMBL/GenBank/DDBJ databases">
        <title>Genome analysis and characterization of larvicidal activity of Brevibacillus strains.</title>
        <authorList>
            <person name="Patrusheva E.V."/>
            <person name="Izotova A.O."/>
            <person name="Toshchakov S.V."/>
            <person name="Sineoky S.P."/>
        </authorList>
    </citation>
    <scope>NUCLEOTIDE SEQUENCE</scope>
    <source>
        <strain evidence="16">VKPM_B-13247</strain>
    </source>
</reference>
<dbReference type="InterPro" id="IPR057326">
    <property type="entry name" value="KR_dom"/>
</dbReference>
<dbReference type="InterPro" id="IPR013968">
    <property type="entry name" value="PKS_KR"/>
</dbReference>
<evidence type="ECO:0000256" key="7">
    <source>
        <dbReference type="ARBA" id="ARBA00022679"/>
    </source>
</evidence>
<dbReference type="Pfam" id="PF08242">
    <property type="entry name" value="Methyltransf_12"/>
    <property type="match status" value="1"/>
</dbReference>
<dbReference type="SMART" id="SM00825">
    <property type="entry name" value="PKS_KS"/>
    <property type="match status" value="2"/>
</dbReference>
<dbReference type="SUPFAM" id="SSF51735">
    <property type="entry name" value="NAD(P)-binding Rossmann-fold domains"/>
    <property type="match status" value="3"/>
</dbReference>
<feature type="compositionally biased region" description="Basic and acidic residues" evidence="12">
    <location>
        <begin position="2054"/>
        <end position="2066"/>
    </location>
</feature>
<dbReference type="GO" id="GO:0004312">
    <property type="term" value="F:fatty acid synthase activity"/>
    <property type="evidence" value="ECO:0007669"/>
    <property type="project" value="TreeGrafter"/>
</dbReference>
<feature type="domain" description="Carrier" evidence="13">
    <location>
        <begin position="3512"/>
        <end position="3589"/>
    </location>
</feature>
<dbReference type="InterPro" id="IPR020807">
    <property type="entry name" value="PKS_DH"/>
</dbReference>
<dbReference type="InterPro" id="IPR049900">
    <property type="entry name" value="PKS_mFAS_DH"/>
</dbReference>
<evidence type="ECO:0000259" key="14">
    <source>
        <dbReference type="PROSITE" id="PS52004"/>
    </source>
</evidence>
<dbReference type="InterPro" id="IPR006162">
    <property type="entry name" value="Ppantetheine_attach_site"/>
</dbReference>
<gene>
    <name evidence="16" type="ORF">O0554_01400</name>
</gene>
<dbReference type="GO" id="GO:0005737">
    <property type="term" value="C:cytoplasm"/>
    <property type="evidence" value="ECO:0007669"/>
    <property type="project" value="UniProtKB-SubCell"/>
</dbReference>
<protein>
    <submittedName>
        <fullName evidence="16">SDR family NAD(P)-dependent oxidoreductase</fullName>
    </submittedName>
</protein>
<comment type="caution">
    <text evidence="16">The sequence shown here is derived from an EMBL/GenBank/DDBJ whole genome shotgun (WGS) entry which is preliminary data.</text>
</comment>
<dbReference type="SMART" id="SM01294">
    <property type="entry name" value="PKS_PP_betabranch"/>
    <property type="match status" value="2"/>
</dbReference>
<feature type="active site" description="Proton donor; for dehydratase activity" evidence="11">
    <location>
        <position position="1375"/>
    </location>
</feature>
<feature type="region of interest" description="C-terminal hotdog fold" evidence="11">
    <location>
        <begin position="1313"/>
        <end position="1469"/>
    </location>
</feature>
<feature type="domain" description="PKS/mFAS DH" evidence="15">
    <location>
        <begin position="2706"/>
        <end position="2992"/>
    </location>
</feature>
<dbReference type="RefSeq" id="WP_258432683.1">
    <property type="nucleotide sequence ID" value="NZ_JANSGW010000002.1"/>
</dbReference>
<dbReference type="Pfam" id="PF22336">
    <property type="entry name" value="RhiE-like_linker"/>
    <property type="match status" value="1"/>
</dbReference>
<dbReference type="InterPro" id="IPR016039">
    <property type="entry name" value="Thiolase-like"/>
</dbReference>
<dbReference type="PROSITE" id="PS00606">
    <property type="entry name" value="KS3_1"/>
    <property type="match status" value="1"/>
</dbReference>
<feature type="compositionally biased region" description="Basic and acidic residues" evidence="12">
    <location>
        <begin position="547"/>
        <end position="557"/>
    </location>
</feature>
<dbReference type="InterPro" id="IPR029063">
    <property type="entry name" value="SAM-dependent_MTases_sf"/>
</dbReference>
<evidence type="ECO:0000256" key="2">
    <source>
        <dbReference type="ARBA" id="ARBA00004496"/>
    </source>
</evidence>
<evidence type="ECO:0000256" key="12">
    <source>
        <dbReference type="SAM" id="MobiDB-lite"/>
    </source>
</evidence>
<feature type="domain" description="Ketosynthase family 3 (KS3)" evidence="14">
    <location>
        <begin position="2073"/>
        <end position="2512"/>
    </location>
</feature>
<dbReference type="Pfam" id="PF08659">
    <property type="entry name" value="KR"/>
    <property type="match status" value="2"/>
</dbReference>
<dbReference type="PROSITE" id="PS52004">
    <property type="entry name" value="KS3_2"/>
    <property type="match status" value="2"/>
</dbReference>
<keyword evidence="8" id="KW-0677">Repeat</keyword>
<evidence type="ECO:0000256" key="3">
    <source>
        <dbReference type="ARBA" id="ARBA00004789"/>
    </source>
</evidence>
<dbReference type="GO" id="GO:0071770">
    <property type="term" value="P:DIM/DIP cell wall layer assembly"/>
    <property type="evidence" value="ECO:0007669"/>
    <property type="project" value="TreeGrafter"/>
</dbReference>
<keyword evidence="10" id="KW-0511">Multifunctional enzyme</keyword>
<evidence type="ECO:0000256" key="1">
    <source>
        <dbReference type="ARBA" id="ARBA00003299"/>
    </source>
</evidence>
<dbReference type="SUPFAM" id="SSF53335">
    <property type="entry name" value="S-adenosyl-L-methionine-dependent methyltransferases"/>
    <property type="match status" value="1"/>
</dbReference>
<dbReference type="PANTHER" id="PTHR43775:SF37">
    <property type="entry name" value="SI:DKEY-61P9.11"/>
    <property type="match status" value="1"/>
</dbReference>
<dbReference type="Pfam" id="PF02801">
    <property type="entry name" value="Ketoacyl-synt_C"/>
    <property type="match status" value="2"/>
</dbReference>
<dbReference type="CDD" id="cd02440">
    <property type="entry name" value="AdoMet_MTases"/>
    <property type="match status" value="1"/>
</dbReference>
<evidence type="ECO:0000256" key="4">
    <source>
        <dbReference type="ARBA" id="ARBA00022450"/>
    </source>
</evidence>
<dbReference type="SUPFAM" id="SSF53901">
    <property type="entry name" value="Thiolase-like"/>
    <property type="match status" value="2"/>
</dbReference>
<comment type="subcellular location">
    <subcellularLocation>
        <location evidence="2">Cytoplasm</location>
    </subcellularLocation>
</comment>
<dbReference type="Gene3D" id="3.10.129.10">
    <property type="entry name" value="Hotdog Thioesterase"/>
    <property type="match status" value="1"/>
</dbReference>
<dbReference type="GO" id="GO:0005886">
    <property type="term" value="C:plasma membrane"/>
    <property type="evidence" value="ECO:0007669"/>
    <property type="project" value="TreeGrafter"/>
</dbReference>
<evidence type="ECO:0000256" key="5">
    <source>
        <dbReference type="ARBA" id="ARBA00022490"/>
    </source>
</evidence>
<dbReference type="FunFam" id="3.40.50.150:FF:000650">
    <property type="entry name" value="Polyketide synthase RzxC"/>
    <property type="match status" value="1"/>
</dbReference>
<dbReference type="CDD" id="cd08953">
    <property type="entry name" value="KR_2_SDR_x"/>
    <property type="match status" value="2"/>
</dbReference>
<evidence type="ECO:0000259" key="15">
    <source>
        <dbReference type="PROSITE" id="PS52019"/>
    </source>
</evidence>
<dbReference type="InterPro" id="IPR014031">
    <property type="entry name" value="Ketoacyl_synth_C"/>
</dbReference>
<feature type="region of interest" description="Disordered" evidence="12">
    <location>
        <begin position="2042"/>
        <end position="2066"/>
    </location>
</feature>
<dbReference type="PROSITE" id="PS52019">
    <property type="entry name" value="PKS_MFAS_DH"/>
    <property type="match status" value="2"/>
</dbReference>
<evidence type="ECO:0000256" key="9">
    <source>
        <dbReference type="ARBA" id="ARBA00022857"/>
    </source>
</evidence>
<dbReference type="Gene3D" id="3.40.50.720">
    <property type="entry name" value="NAD(P)-binding Rossmann-like Domain"/>
    <property type="match status" value="2"/>
</dbReference>
<dbReference type="InterPro" id="IPR042104">
    <property type="entry name" value="PKS_dehydratase_sf"/>
</dbReference>
<keyword evidence="9" id="KW-0521">NADP</keyword>
<comment type="function">
    <text evidence="1">Involved in some intermediate steps for the synthesis of the antibiotic polyketide bacillaene which is involved in secondary metabolism.</text>
</comment>
<dbReference type="Pfam" id="PF00109">
    <property type="entry name" value="ketoacyl-synt"/>
    <property type="match status" value="2"/>
</dbReference>
<dbReference type="Proteomes" id="UP001077662">
    <property type="component" value="Unassembled WGS sequence"/>
</dbReference>
<dbReference type="SMART" id="SM00826">
    <property type="entry name" value="PKS_DH"/>
    <property type="match status" value="1"/>
</dbReference>
<feature type="region of interest" description="Disordered" evidence="12">
    <location>
        <begin position="547"/>
        <end position="567"/>
    </location>
</feature>
<dbReference type="PROSITE" id="PS50075">
    <property type="entry name" value="CARRIER"/>
    <property type="match status" value="3"/>
</dbReference>
<evidence type="ECO:0000259" key="13">
    <source>
        <dbReference type="PROSITE" id="PS50075"/>
    </source>
</evidence>
<dbReference type="InterPro" id="IPR014030">
    <property type="entry name" value="Ketoacyl_synth_N"/>
</dbReference>
<feature type="domain" description="Carrier" evidence="13">
    <location>
        <begin position="1930"/>
        <end position="2003"/>
    </location>
</feature>
<feature type="region of interest" description="N-terminal hotdog fold" evidence="11">
    <location>
        <begin position="2706"/>
        <end position="2831"/>
    </location>
</feature>
<comment type="caution">
    <text evidence="11">Lacks conserved residue(s) required for the propagation of feature annotation.</text>
</comment>
<dbReference type="Gene3D" id="3.40.50.150">
    <property type="entry name" value="Vaccinia Virus protein VP39"/>
    <property type="match status" value="1"/>
</dbReference>
<dbReference type="SMART" id="SM00823">
    <property type="entry name" value="PKS_PP"/>
    <property type="match status" value="3"/>
</dbReference>
<evidence type="ECO:0000256" key="6">
    <source>
        <dbReference type="ARBA" id="ARBA00022553"/>
    </source>
</evidence>
<feature type="domain" description="PKS/mFAS DH" evidence="15">
    <location>
        <begin position="1173"/>
        <end position="1469"/>
    </location>
</feature>
<feature type="domain" description="Ketosynthase family 3 (KS3)" evidence="14">
    <location>
        <begin position="567"/>
        <end position="983"/>
    </location>
</feature>
<feature type="region of interest" description="N-terminal hotdog fold" evidence="11">
    <location>
        <begin position="1173"/>
        <end position="1299"/>
    </location>
</feature>
<dbReference type="Gene3D" id="3.40.47.10">
    <property type="match status" value="2"/>
</dbReference>
<dbReference type="InterPro" id="IPR020841">
    <property type="entry name" value="PKS_Beta-ketoAc_synthase_dom"/>
</dbReference>
<dbReference type="InterPro" id="IPR020806">
    <property type="entry name" value="PKS_PP-bd"/>
</dbReference>
<evidence type="ECO:0000313" key="17">
    <source>
        <dbReference type="Proteomes" id="UP001077662"/>
    </source>
</evidence>
<dbReference type="Gene3D" id="3.10.129.110">
    <property type="entry name" value="Polyketide synthase dehydratase"/>
    <property type="match status" value="1"/>
</dbReference>
<dbReference type="PROSITE" id="PS00012">
    <property type="entry name" value="PHOSPHOPANTETHEINE"/>
    <property type="match status" value="1"/>
</dbReference>
<dbReference type="Gene3D" id="1.10.1240.100">
    <property type="match status" value="2"/>
</dbReference>
<keyword evidence="5" id="KW-0963">Cytoplasm</keyword>
<keyword evidence="4" id="KW-0596">Phosphopantetheine</keyword>
<feature type="domain" description="Carrier" evidence="13">
    <location>
        <begin position="419"/>
        <end position="497"/>
    </location>
</feature>
<sequence>MEGIRGGSLQMRWGDELLYRLLWGQLQSMGLFTEKRSTIAALKAKIGLRDLYNRWFEESIATFERNGYLEADGESITVADWSIVDIHHLWKEWDQQKENWLMDSNTKAQVILVETTLRALPDILRGRIPATDIMFPNSSMALVEGIYKNNLVADHFNEVLADIVVAYVQERLKQDESAKIRILEIGAGTGGTSAMVFKKLKPYQACIEEYCYTDLSRAFLMHAEKEYGPDNPYLKYQIFDLEKPIAKQGVPAGEYELIIATNVLHATKQIRQTLRNAKAVLKKNGLILINELSDSSLFTHLTFGLLEGWWRYEDPELRIPGCPGMYPETWKKVLENEGFHSIFFPADENHDWGQQIIVAESDGVVRQQQNEAPINSFIQSKKDKRPSISLAKSLQPKIQNKGQISIAGKEKSAGEITEQTVKDHVKETIKEQLSVALKVDSSLIDDDESFADYGVDSILGVHLVRLINDSLAVELDTTSLFDYSCVNQLTAYILSTFKEEIAKTLEELVSTSTGSYKVQLHDSTFTLNQNEIPASYQVSYRFNSEQRESKFRSHQEPDQTSSSSKEKDRIAIIGMSGRFAQSNTLHELWEHIAGGDDLIGEISRWDISTNPSWEKQNACKYGSFLDDIDRFDPMFFNISGLEATYMDPQQRLFLEESWKALEDAGYAGEAVSSRKCGIYVGCCGSDYSLLFDEELPAQSFWGNATSVIPARIAYYLNLQGPAVTVDTACSSSLTAIHLACQGLWSHETEMALAGGVFVQSTPLFYENANRAGMLSPTGRCYTFDERADGFVPGEGVGVVVLKRLQDAIADGDHIYGVICGSGLNQDGTTNGITAPSANSQERLECQIYDSFTINPEQIQMVEAHGTGTKLGDPIEFQALTRAFRRYTDKKQYCAIGSIKTNIGHTTAAAGVAGVIKILLSLQHKQIPPSLHYQAGNSNIRFEESPFYVNTALSAWDVESSLKRCAVVSSFGFSGTNAHMVIEEPPQVMRYHENKPSYIISVSARSADQLRQQVEQLIHYAQRDPEVDLGNMSYTLLLGRKQFHHRLAFVVETVDELIKLLRKWLEKGKAPQIYQSEFGEKEYREQFSLKSYGDECIQQCVQTDQPSVYLEHLSVVAELYVQGYTLKFERLFAEGRYSRISLPTYPFVRERYWVSAPKTKSLVTRETIKSDVLHPLLHQNTSTLSLQRFRSTLIGNEFFLADHVVKGQRLLPGVAYLEMARAAMEAAVEDKEFAMTGMKLKNIIWIKPITVDKEPVQIHIGLFPEETGGVTFEIYSETDEVGSNPVLHSTGIAVFEQIDQWRSLDIQEVRTQCTQGLLTSAQCYEAFMNMDINYGSGHQGVQKVYVGEGRALAELLLPESVSITKKQFVLHPSLMDAALQAATLLLLNIDGTNAEGKTAAYKLPLPFALQELEIVGECVPRMWAYIRYSEGSHPRDKLPKLDIDLCDDQGTVCVRMSGYSSRAMEEDAILEASCTQGTLMLIPEWKEQVVQSDVLAPEYVRHLVFLCEPRQALSNELQAIHTNIEFITLYASEKAVHYRFQAYAQQVLEEIQKVLIDKPKGKVLIQIVVRSHQEQRIFTGLIGLLKTAQLENPNVIGQVIEIAEEGAAEILHQLKENQQSPQSAYIRYQEEKRLVAGVRRAEASYNLEKLPWKENGVYLITGGAGGLGLIFAKEIASRSKKATIILAGRSTLSLDKVLQLKEIQESSSCVEYQQVDISKKEEVENLIQWIQKNFGRLDGIIHSAGIIKDNFIFKKNKEELGEVLAPKVSGLVNLDEATKHMDLDIFVLFSSIVGYLGNSGQADYSTANAFMDAYARYRNELVMARQRQGHTVSINWPLWQEGGMRAGNEAEKQLMNSIGMLPMSTSTGINAFYQGIAVGESQIMFMDGHLEQLQKVFFDVPSLSVCSIAGELSPKQQKTSSLSLAKDQLHDKVILLVKKLLSSVIKLPVNRIEENASMEIYGIDSIMVMDLTAQLEKTFGTLPKTLFFEFQNIRELAEYFIDNYEQQCLELLGMGTGKASEVEIVEAAMDFTAELKPAKVSLPRNQLHRNRHQSKNIDRREDGKKNERKSDMGLLDIAIIGVSGRYPGAKNVQEFWEHLRDGKDCITEIPQERWDSSLYYEKDKMIPGKTNSKWGGFIEGVDQFDPLFFNISPRDAELMDPQERIFLECVYETLEDAGYTRHNIGKNDDTGIQGNVGVFVGVMYEEYQLYGIQETMRGNPIALGGNPASIANRVSYFCNFNGPSVAIDTMCSSSLTSIHFACQSLQRGECEAAVAGGVNISIHPNKYLLLSQGNFVSSKGRCESFGQGGDGYVPGEGVGAILLKPLTKAIADGDQIYGVIKGTAINHGGKTNGYYVPNPNAQANVIGKVYEQAGITCRAVSYIEAHGTGTSLGDPIEIAGLTKAFRKYTKDNQFCAIGSAKSNIGHCESAAGIAAITKVLLQLKYGMLVPSLHSKGLNPNIDFTLTPFIVQQELSEWKRPIIDVNGESKEYPRIAGISSFGAGGSNAHVIIEEYAPKDHQHPSLPRTQQSPAIIVLSAKNEERLRLQIQRLLAEIGTHSLHDKGLSDIAYTLQVGRESMEERLAVIVSTIQELEEKLTAFLRGQENIEDLYRGQVKRNKDALAIFAADDDLQQAINAWIDKRKYDKLLDLWVKGLVVDWDKLYIGARPRRISLPTYPFERERYWIPGAVVKQTDGIAHTSTMNTYIHPLLHQNTSNFLEQSFRSTFTGKESFLAKESTGQRVLTGAACFEMVRAAIEESVGHVTGEQTRLRLTNVEWKHPIVIDGMSVGTHISLFPKENGEIVYKIYHGPQEGNKERSIYGEGKAVWNPAIEVQKLDLQVLKAQCNEIVKQSSTEYDEVEQQWIETVYSGIGQALMKLSCPASIFGKHSPFILHPTMMDSILQTASIVLIDPDHVYAKNSKIPFVSSNPFALQELEVMKPCTPDMWAFVRYSDGGHVKDKAQKLDIDLCDEQGMVCVRMKGFSSRVLEGEFFSSHQEGEAASSKTSEDPFIGLTTLVPVWDAVSLEKGQEGLSSTDRVVIVGGTQDNHMLLQQSYPHVQIAELRIEDSIDEMAQTLKAYGRIDHVVWIAPCHSLDSLQEDDLIKEQNAGVMQAFQTIKALLQLGYGTKKLSWSVITVQTQPIHYNDSINPTHASLHGLIGSMAKEYPNWHIRLLDVEEGCDWPLTDMFTLPVDAEGNAWVYRNEEWYRQKLIPAQGTKQEQTKYRHGGIYVVIGGTGGIGEVWSEYMIRTYQAQIIWIGRREKDASLQDKIDRLASLGPEPFYIAADAKDRVALERAYKEIKERFTHIHGVIHSAIVLLDQSLERMDEERFYAGLSAKVDVSVRMAQVFGAEPLDFVLFFSSMNSFFKSSGQSNYVAGCTFKDAFAHQLAREWPCQVKVMNWGYWGSVGIVASDTYKKRMAQAGIGSIEPAEAMEALEALLAGSLNQVALLKVRNSKALNGMRFEGSIQLYPEQSNVKIESKSLRNRIVMPSIPIQNDASYFSIEEGNITTQSVTETVKNTLMCIAAEVINVKREDIDPDTELSEYGFDSIKLDELSKRINQRYHLEITATLFLEHSTLTSFGEYLVEQFEQCLKA</sequence>
<dbReference type="GO" id="GO:0004315">
    <property type="term" value="F:3-oxoacyl-[acyl-carrier-protein] synthase activity"/>
    <property type="evidence" value="ECO:0007669"/>
    <property type="project" value="InterPro"/>
</dbReference>
<feature type="active site" description="Proton acceptor; for dehydratase activity" evidence="11">
    <location>
        <position position="1202"/>
    </location>
</feature>
<dbReference type="InterPro" id="IPR036291">
    <property type="entry name" value="NAD(P)-bd_dom_sf"/>
</dbReference>
<dbReference type="GO" id="GO:0006633">
    <property type="term" value="P:fatty acid biosynthetic process"/>
    <property type="evidence" value="ECO:0007669"/>
    <property type="project" value="InterPro"/>
</dbReference>
<dbReference type="FunFam" id="3.40.47.10:FF:000019">
    <property type="entry name" value="Polyketide synthase type I"/>
    <property type="match status" value="2"/>
</dbReference>
<dbReference type="InterPro" id="IPR054514">
    <property type="entry name" value="RhiE-like_linker"/>
</dbReference>
<dbReference type="InterPro" id="IPR049551">
    <property type="entry name" value="PKS_DH_C"/>
</dbReference>
<dbReference type="InterPro" id="IPR018201">
    <property type="entry name" value="Ketoacyl_synth_AS"/>
</dbReference>
<dbReference type="EMBL" id="JAPTNE010000002">
    <property type="protein sequence ID" value="MCZ0805576.1"/>
    <property type="molecule type" value="Genomic_DNA"/>
</dbReference>
<dbReference type="Pfam" id="PF22621">
    <property type="entry name" value="CurL-like_PKS_C"/>
    <property type="match status" value="1"/>
</dbReference>
<name>A0AAP3G6V9_BRELA</name>
<dbReference type="Pfam" id="PF00550">
    <property type="entry name" value="PP-binding"/>
    <property type="match status" value="3"/>
</dbReference>
<dbReference type="CDD" id="cd00833">
    <property type="entry name" value="PKS"/>
    <property type="match status" value="2"/>
</dbReference>
<dbReference type="Gene3D" id="3.10.129.120">
    <property type="match status" value="1"/>
</dbReference>
<dbReference type="InterPro" id="IPR049552">
    <property type="entry name" value="PKS_DH_N"/>
</dbReference>
<dbReference type="Gene3D" id="1.10.1200.10">
    <property type="entry name" value="ACP-like"/>
    <property type="match status" value="3"/>
</dbReference>
<dbReference type="Pfam" id="PF21089">
    <property type="entry name" value="PKS_DH_N"/>
    <property type="match status" value="2"/>
</dbReference>
<dbReference type="SUPFAM" id="SSF47336">
    <property type="entry name" value="ACP-like"/>
    <property type="match status" value="3"/>
</dbReference>
<dbReference type="PANTHER" id="PTHR43775">
    <property type="entry name" value="FATTY ACID SYNTHASE"/>
    <property type="match status" value="1"/>
</dbReference>
<evidence type="ECO:0000313" key="16">
    <source>
        <dbReference type="EMBL" id="MCZ0805576.1"/>
    </source>
</evidence>
<dbReference type="InterPro" id="IPR013217">
    <property type="entry name" value="Methyltransf_12"/>
</dbReference>
<dbReference type="InterPro" id="IPR050091">
    <property type="entry name" value="PKS_NRPS_Biosynth_Enz"/>
</dbReference>
<keyword evidence="7" id="KW-0808">Transferase</keyword>
<dbReference type="Pfam" id="PF14765">
    <property type="entry name" value="PS-DH"/>
    <property type="match status" value="2"/>
</dbReference>
<evidence type="ECO:0000256" key="10">
    <source>
        <dbReference type="ARBA" id="ARBA00023268"/>
    </source>
</evidence>
<feature type="region of interest" description="C-terminal hotdog fold" evidence="11">
    <location>
        <begin position="2845"/>
        <end position="2992"/>
    </location>
</feature>
<keyword evidence="6" id="KW-0597">Phosphoprotein</keyword>
<evidence type="ECO:0000256" key="11">
    <source>
        <dbReference type="PROSITE-ProRule" id="PRU01363"/>
    </source>
</evidence>
<dbReference type="InterPro" id="IPR009081">
    <property type="entry name" value="PP-bd_ACP"/>
</dbReference>
<dbReference type="SMART" id="SM00822">
    <property type="entry name" value="PKS_KR"/>
    <property type="match status" value="2"/>
</dbReference>